<name>A0A7W7IFQ2_9ACTN</name>
<accession>A0A7W7IFQ2</accession>
<dbReference type="AlphaFoldDB" id="A0A7W7IFQ2"/>
<organism evidence="2 3">
    <name type="scientific">Actinomadura livida</name>
    <dbReference type="NCBI Taxonomy" id="79909"/>
    <lineage>
        <taxon>Bacteria</taxon>
        <taxon>Bacillati</taxon>
        <taxon>Actinomycetota</taxon>
        <taxon>Actinomycetes</taxon>
        <taxon>Streptosporangiales</taxon>
        <taxon>Thermomonosporaceae</taxon>
        <taxon>Actinomadura</taxon>
    </lineage>
</organism>
<reference evidence="2 3" key="1">
    <citation type="submission" date="2020-08" db="EMBL/GenBank/DDBJ databases">
        <title>Sequencing the genomes of 1000 actinobacteria strains.</title>
        <authorList>
            <person name="Klenk H.-P."/>
        </authorList>
    </citation>
    <scope>NUCLEOTIDE SEQUENCE [LARGE SCALE GENOMIC DNA]</scope>
    <source>
        <strain evidence="2 3">DSM 44772</strain>
    </source>
</reference>
<evidence type="ECO:0000313" key="3">
    <source>
        <dbReference type="Proteomes" id="UP000549343"/>
    </source>
</evidence>
<evidence type="ECO:0000313" key="2">
    <source>
        <dbReference type="EMBL" id="MBB4776140.1"/>
    </source>
</evidence>
<dbReference type="Pfam" id="PF04149">
    <property type="entry name" value="DUF397"/>
    <property type="match status" value="2"/>
</dbReference>
<proteinExistence type="predicted"/>
<dbReference type="Proteomes" id="UP000549343">
    <property type="component" value="Unassembled WGS sequence"/>
</dbReference>
<evidence type="ECO:0000259" key="1">
    <source>
        <dbReference type="Pfam" id="PF04149"/>
    </source>
</evidence>
<feature type="domain" description="DUF397" evidence="1">
    <location>
        <begin position="10"/>
        <end position="27"/>
    </location>
</feature>
<feature type="domain" description="DUF397" evidence="1">
    <location>
        <begin position="31"/>
        <end position="83"/>
    </location>
</feature>
<protein>
    <recommendedName>
        <fullName evidence="1">DUF397 domain-containing protein</fullName>
    </recommendedName>
</protein>
<comment type="caution">
    <text evidence="2">The sequence shown here is derived from an EMBL/GenBank/DDBJ whole genome shotgun (WGS) entry which is preliminary data.</text>
</comment>
<dbReference type="InterPro" id="IPR007278">
    <property type="entry name" value="DUF397"/>
</dbReference>
<sequence>MTSRQLVFSAWRKSSHSGNEGQECVEVSAIWRRSSYSGSEGQMCVEVAAPMDQGVALRDSKDVNGPMLSVAPTVWASLLADIKAGSLDLTR</sequence>
<gene>
    <name evidence="2" type="ORF">F4557_004558</name>
</gene>
<dbReference type="RefSeq" id="WP_184885875.1">
    <property type="nucleotide sequence ID" value="NZ_BAAAHD010000016.1"/>
</dbReference>
<dbReference type="EMBL" id="JACHMV010000001">
    <property type="protein sequence ID" value="MBB4776140.1"/>
    <property type="molecule type" value="Genomic_DNA"/>
</dbReference>